<dbReference type="CDD" id="cd07890">
    <property type="entry name" value="CYTH-like_AC_IV-like"/>
    <property type="match status" value="1"/>
</dbReference>
<feature type="domain" description="CYTH" evidence="1">
    <location>
        <begin position="6"/>
        <end position="171"/>
    </location>
</feature>
<evidence type="ECO:0000259" key="1">
    <source>
        <dbReference type="PROSITE" id="PS51707"/>
    </source>
</evidence>
<dbReference type="PANTHER" id="PTHR21028:SF2">
    <property type="entry name" value="CYTH DOMAIN-CONTAINING PROTEIN"/>
    <property type="match status" value="1"/>
</dbReference>
<dbReference type="SUPFAM" id="SSF55154">
    <property type="entry name" value="CYTH-like phosphatases"/>
    <property type="match status" value="1"/>
</dbReference>
<dbReference type="EMBL" id="DUFW01000086">
    <property type="protein sequence ID" value="HIH21965.1"/>
    <property type="molecule type" value="Genomic_DNA"/>
</dbReference>
<dbReference type="InterPro" id="IPR033469">
    <property type="entry name" value="CYTH-like_dom_sf"/>
</dbReference>
<evidence type="ECO:0000313" key="3">
    <source>
        <dbReference type="EMBL" id="HIH33020.1"/>
    </source>
</evidence>
<dbReference type="PANTHER" id="PTHR21028">
    <property type="entry name" value="SI:CH211-156B7.4"/>
    <property type="match status" value="1"/>
</dbReference>
<comment type="caution">
    <text evidence="3">The sequence shown here is derived from an EMBL/GenBank/DDBJ whole genome shotgun (WGS) entry which is preliminary data.</text>
</comment>
<dbReference type="InterPro" id="IPR008173">
    <property type="entry name" value="Adenylyl_cyclase_CyaB"/>
</dbReference>
<proteinExistence type="predicted"/>
<dbReference type="Proteomes" id="UP000527315">
    <property type="component" value="Unassembled WGS sequence"/>
</dbReference>
<reference evidence="4 5" key="1">
    <citation type="journal article" date="2020" name="bioRxiv">
        <title>A rank-normalized archaeal taxonomy based on genome phylogeny resolves widespread incomplete and uneven classifications.</title>
        <authorList>
            <person name="Rinke C."/>
            <person name="Chuvochina M."/>
            <person name="Mussig A.J."/>
            <person name="Chaumeil P.-A."/>
            <person name="Waite D.W."/>
            <person name="Whitman W.B."/>
            <person name="Parks D.H."/>
            <person name="Hugenholtz P."/>
        </authorList>
    </citation>
    <scope>NUCLEOTIDE SEQUENCE [LARGE SCALE GENOMIC DNA]</scope>
</reference>
<gene>
    <name evidence="3" type="primary">cyaB</name>
    <name evidence="2" type="ORF">HA222_04895</name>
    <name evidence="3" type="ORF">HA227_02080</name>
</gene>
<dbReference type="AlphaFoldDB" id="A0A7J4KUT9"/>
<dbReference type="SMART" id="SM01118">
    <property type="entry name" value="CYTH"/>
    <property type="match status" value="1"/>
</dbReference>
<name>A0A7J4KUT9_9ARCH</name>
<dbReference type="InterPro" id="IPR023577">
    <property type="entry name" value="CYTH_domain"/>
</dbReference>
<evidence type="ECO:0000313" key="5">
    <source>
        <dbReference type="Proteomes" id="UP000590964"/>
    </source>
</evidence>
<organism evidence="3 4">
    <name type="scientific">Candidatus Iainarchaeum sp</name>
    <dbReference type="NCBI Taxonomy" id="3101447"/>
    <lineage>
        <taxon>Archaea</taxon>
        <taxon>Candidatus Iainarchaeota</taxon>
        <taxon>Candidatus Iainarchaeia</taxon>
        <taxon>Candidatus Iainarchaeales</taxon>
        <taxon>Candidatus Iainarchaeaceae</taxon>
        <taxon>Candidatus Iainarchaeum</taxon>
    </lineage>
</organism>
<dbReference type="Pfam" id="PF01928">
    <property type="entry name" value="CYTH"/>
    <property type="match status" value="1"/>
</dbReference>
<dbReference type="Gene3D" id="2.40.320.10">
    <property type="entry name" value="Hypothetical Protein Pfu-838710-001"/>
    <property type="match status" value="1"/>
</dbReference>
<dbReference type="NCBIfam" id="TIGR00318">
    <property type="entry name" value="cyaB"/>
    <property type="match status" value="1"/>
</dbReference>
<accession>A0A7J4KUT9</accession>
<evidence type="ECO:0000313" key="4">
    <source>
        <dbReference type="Proteomes" id="UP000527315"/>
    </source>
</evidence>
<sequence>MPKKKNTEIELKFLEINPSKVRGRLLKLGAKHFPEEVQKINVFDFPDYRLEKQKAVLRLRREHGKTMLCFKKLQKSKKARQMREIQTEVSSFEKTKQLLEAIGLKLIGDKEKKRESFKLGKTSLEIDTFPGIPSFLEIEAENSKEIEKTARFLGISMKKATKMRGEEVLKHYLKDKYSRIWKFQ</sequence>
<dbReference type="PROSITE" id="PS51707">
    <property type="entry name" value="CYTH"/>
    <property type="match status" value="1"/>
</dbReference>
<dbReference type="Proteomes" id="UP000590964">
    <property type="component" value="Unassembled WGS sequence"/>
</dbReference>
<evidence type="ECO:0000313" key="2">
    <source>
        <dbReference type="EMBL" id="HIH21965.1"/>
    </source>
</evidence>
<dbReference type="EMBL" id="DUFJ01000052">
    <property type="protein sequence ID" value="HIH33020.1"/>
    <property type="molecule type" value="Genomic_DNA"/>
</dbReference>
<protein>
    <submittedName>
        <fullName evidence="3">Class IV adenylate cyclase</fullName>
    </submittedName>
</protein>